<dbReference type="InterPro" id="IPR013783">
    <property type="entry name" value="Ig-like_fold"/>
</dbReference>
<dbReference type="Proteomes" id="UP001528411">
    <property type="component" value="Unassembled WGS sequence"/>
</dbReference>
<gene>
    <name evidence="2" type="ORF">PN838_13090</name>
</gene>
<accession>A0ABT5FG16</accession>
<dbReference type="CDD" id="cd02847">
    <property type="entry name" value="E_set_Chitobiase_C"/>
    <property type="match status" value="1"/>
</dbReference>
<name>A0ABT5FG16_9GAMM</name>
<organism evidence="2 3">
    <name type="scientific">Psychrosphaera algicola</name>
    <dbReference type="NCBI Taxonomy" id="3023714"/>
    <lineage>
        <taxon>Bacteria</taxon>
        <taxon>Pseudomonadati</taxon>
        <taxon>Pseudomonadota</taxon>
        <taxon>Gammaproteobacteria</taxon>
        <taxon>Alteromonadales</taxon>
        <taxon>Pseudoalteromonadaceae</taxon>
        <taxon>Psychrosphaera</taxon>
    </lineage>
</organism>
<dbReference type="EMBL" id="JAQOMS010000002">
    <property type="protein sequence ID" value="MDC2889537.1"/>
    <property type="molecule type" value="Genomic_DNA"/>
</dbReference>
<reference evidence="2 3" key="1">
    <citation type="submission" date="2023-01" db="EMBL/GenBank/DDBJ databases">
        <title>Psychrosphaera sp. nov., isolated from marine algae.</title>
        <authorList>
            <person name="Bayburt H."/>
            <person name="Choi B.J."/>
            <person name="Kim J.M."/>
            <person name="Choi D.G."/>
            <person name="Jeon C.O."/>
        </authorList>
    </citation>
    <scope>NUCLEOTIDE SEQUENCE [LARGE SCALE GENOMIC DNA]</scope>
    <source>
        <strain evidence="2 3">G1-22</strain>
    </source>
</reference>
<dbReference type="Gene3D" id="2.60.40.10">
    <property type="entry name" value="Immunoglobulins"/>
    <property type="match status" value="1"/>
</dbReference>
<evidence type="ECO:0000259" key="1">
    <source>
        <dbReference type="Pfam" id="PF03174"/>
    </source>
</evidence>
<keyword evidence="3" id="KW-1185">Reference proteome</keyword>
<protein>
    <submittedName>
        <fullName evidence="2">Chitobiase/beta-hexosaminidase C-terminal domain-containing protein</fullName>
    </submittedName>
</protein>
<feature type="domain" description="Chitobiase C-terminal" evidence="1">
    <location>
        <begin position="10"/>
        <end position="67"/>
    </location>
</feature>
<dbReference type="Pfam" id="PF03174">
    <property type="entry name" value="CHB_HEX_C"/>
    <property type="match status" value="1"/>
</dbReference>
<dbReference type="SUPFAM" id="SSF81296">
    <property type="entry name" value="E set domains"/>
    <property type="match status" value="1"/>
</dbReference>
<dbReference type="RefSeq" id="WP_272180955.1">
    <property type="nucleotide sequence ID" value="NZ_JAQOMS010000002.1"/>
</dbReference>
<evidence type="ECO:0000313" key="2">
    <source>
        <dbReference type="EMBL" id="MDC2889537.1"/>
    </source>
</evidence>
<proteinExistence type="predicted"/>
<sequence length="71" mass="7793">MDFLSIANAIGAVIQDGQLLVNTMYFGLPVEYRTEQSDWQLYSGPTVVSGLVEVRTTTLDGSRKGRSIAVR</sequence>
<dbReference type="InterPro" id="IPR014756">
    <property type="entry name" value="Ig_E-set"/>
</dbReference>
<dbReference type="InterPro" id="IPR004867">
    <property type="entry name" value="CHB_C_dom"/>
</dbReference>
<evidence type="ECO:0000313" key="3">
    <source>
        <dbReference type="Proteomes" id="UP001528411"/>
    </source>
</evidence>
<comment type="caution">
    <text evidence="2">The sequence shown here is derived from an EMBL/GenBank/DDBJ whole genome shotgun (WGS) entry which is preliminary data.</text>
</comment>